<gene>
    <name evidence="2" type="ORF">P171DRAFT_494611</name>
</gene>
<name>A0A9P4UBK5_9PLEO</name>
<accession>A0A9P4UBK5</accession>
<feature type="transmembrane region" description="Helical" evidence="1">
    <location>
        <begin position="226"/>
        <end position="250"/>
    </location>
</feature>
<dbReference type="OrthoDB" id="5342924at2759"/>
<comment type="caution">
    <text evidence="2">The sequence shown here is derived from an EMBL/GenBank/DDBJ whole genome shotgun (WGS) entry which is preliminary data.</text>
</comment>
<feature type="transmembrane region" description="Helical" evidence="1">
    <location>
        <begin position="69"/>
        <end position="88"/>
    </location>
</feature>
<evidence type="ECO:0000313" key="3">
    <source>
        <dbReference type="Proteomes" id="UP000799764"/>
    </source>
</evidence>
<keyword evidence="3" id="KW-1185">Reference proteome</keyword>
<evidence type="ECO:0000256" key="1">
    <source>
        <dbReference type="SAM" id="Phobius"/>
    </source>
</evidence>
<keyword evidence="1" id="KW-0472">Membrane</keyword>
<proteinExistence type="predicted"/>
<sequence length="617" mass="68984">MPTYNSSIRNFRLVRFLTRKCTSIRQRYLGRLAILWLSFLRSVGLKLLVFSSEGEKQKEVVSDSRWIAFTRAGVHILPITFSALLIGLNDGELLNGPMMNTFMTLVLQVLAKLHELTIVGSLTAIALDTVRCHLLDQGLSIGLLSSGLSIGTPSWLWTKDTFGGFGVFPVLRDNWRTFNRIPAWFRENFRLRTAVGARSRSTLSLQLRLMSLPRLMLTSFPRSKRLLCGMLVMFTLLATVAGPGSAVLLIPAQQWVASASTDFYLRGTTDMLWPNVLSSNHTGVGRCVTTPLHTEFDSCLIGGWKTLVAVFEHINPIIPGWDISMPAVRAYQVPPARLIQGGYSNAADPDTWAKSPHMAVISHADYLSHQAELAFQKAKGRSRRLRDFGSANDLHIVTEGKFPVARVACSNLTELHGPETLIDFPVLTEKVYWRPNGDQKFGPSRPLAASDLGFSHWDALSLNATTVDQARARWVPMPEDLGSGSAVLLYLTQNHTHTYARGCVAEAWWANGQAIHVPSPRWAASWIAWPGLDSHRDTANSELPWLSLFEPRLLPYYERIIKVDQAWLDALTPMMPEASQAGNNLLMTSFEALLNQTRLNRPWELPGDWERFGLDLE</sequence>
<feature type="transmembrane region" description="Helical" evidence="1">
    <location>
        <begin position="28"/>
        <end position="49"/>
    </location>
</feature>
<organism evidence="2 3">
    <name type="scientific">Karstenula rhodostoma CBS 690.94</name>
    <dbReference type="NCBI Taxonomy" id="1392251"/>
    <lineage>
        <taxon>Eukaryota</taxon>
        <taxon>Fungi</taxon>
        <taxon>Dikarya</taxon>
        <taxon>Ascomycota</taxon>
        <taxon>Pezizomycotina</taxon>
        <taxon>Dothideomycetes</taxon>
        <taxon>Pleosporomycetidae</taxon>
        <taxon>Pleosporales</taxon>
        <taxon>Massarineae</taxon>
        <taxon>Didymosphaeriaceae</taxon>
        <taxon>Karstenula</taxon>
    </lineage>
</organism>
<evidence type="ECO:0000313" key="2">
    <source>
        <dbReference type="EMBL" id="KAF2444320.1"/>
    </source>
</evidence>
<keyword evidence="1" id="KW-1133">Transmembrane helix</keyword>
<keyword evidence="1" id="KW-0812">Transmembrane</keyword>
<protein>
    <submittedName>
        <fullName evidence="2">Uncharacterized protein</fullName>
    </submittedName>
</protein>
<dbReference type="EMBL" id="MU001501">
    <property type="protein sequence ID" value="KAF2444320.1"/>
    <property type="molecule type" value="Genomic_DNA"/>
</dbReference>
<dbReference type="Proteomes" id="UP000799764">
    <property type="component" value="Unassembled WGS sequence"/>
</dbReference>
<reference evidence="2" key="1">
    <citation type="journal article" date="2020" name="Stud. Mycol.">
        <title>101 Dothideomycetes genomes: a test case for predicting lifestyles and emergence of pathogens.</title>
        <authorList>
            <person name="Haridas S."/>
            <person name="Albert R."/>
            <person name="Binder M."/>
            <person name="Bloem J."/>
            <person name="Labutti K."/>
            <person name="Salamov A."/>
            <person name="Andreopoulos B."/>
            <person name="Baker S."/>
            <person name="Barry K."/>
            <person name="Bills G."/>
            <person name="Bluhm B."/>
            <person name="Cannon C."/>
            <person name="Castanera R."/>
            <person name="Culley D."/>
            <person name="Daum C."/>
            <person name="Ezra D."/>
            <person name="Gonzalez J."/>
            <person name="Henrissat B."/>
            <person name="Kuo A."/>
            <person name="Liang C."/>
            <person name="Lipzen A."/>
            <person name="Lutzoni F."/>
            <person name="Magnuson J."/>
            <person name="Mondo S."/>
            <person name="Nolan M."/>
            <person name="Ohm R."/>
            <person name="Pangilinan J."/>
            <person name="Park H.-J."/>
            <person name="Ramirez L."/>
            <person name="Alfaro M."/>
            <person name="Sun H."/>
            <person name="Tritt A."/>
            <person name="Yoshinaga Y."/>
            <person name="Zwiers L.-H."/>
            <person name="Turgeon B."/>
            <person name="Goodwin S."/>
            <person name="Spatafora J."/>
            <person name="Crous P."/>
            <person name="Grigoriev I."/>
        </authorList>
    </citation>
    <scope>NUCLEOTIDE SEQUENCE</scope>
    <source>
        <strain evidence="2">CBS 690.94</strain>
    </source>
</reference>
<dbReference type="AlphaFoldDB" id="A0A9P4UBK5"/>